<name>A0A0G1JPB9_9BACT</name>
<gene>
    <name evidence="3" type="ORF">UW68_C0015G0033</name>
</gene>
<dbReference type="EMBL" id="LCJG01000015">
    <property type="protein sequence ID" value="KKT73205.1"/>
    <property type="molecule type" value="Genomic_DNA"/>
</dbReference>
<proteinExistence type="predicted"/>
<comment type="caution">
    <text evidence="3">The sequence shown here is derived from an EMBL/GenBank/DDBJ whole genome shotgun (WGS) entry which is preliminary data.</text>
</comment>
<protein>
    <submittedName>
        <fullName evidence="3">Uncharacterized protein</fullName>
    </submittedName>
</protein>
<organism evidence="3 4">
    <name type="scientific">Candidatus Collierbacteria bacterium GW2011_GWB1_44_6</name>
    <dbReference type="NCBI Taxonomy" id="1618384"/>
    <lineage>
        <taxon>Bacteria</taxon>
        <taxon>Candidatus Collieribacteriota</taxon>
    </lineage>
</organism>
<keyword evidence="2" id="KW-1133">Transmembrane helix</keyword>
<feature type="region of interest" description="Disordered" evidence="1">
    <location>
        <begin position="51"/>
        <end position="105"/>
    </location>
</feature>
<sequence>MTTPSEKTGNTSFSSFGIGVLFGVAAAFLFGTEEGRKIVKKIAESVPEKYKNPLNLSPLQPAHSSPSTMPIIQPEETQHHATYEAPPPPAPHVRPTRPEPFTPSR</sequence>
<feature type="compositionally biased region" description="Pro residues" evidence="1">
    <location>
        <begin position="85"/>
        <end position="105"/>
    </location>
</feature>
<keyword evidence="2" id="KW-0472">Membrane</keyword>
<feature type="compositionally biased region" description="Polar residues" evidence="1">
    <location>
        <begin position="54"/>
        <end position="70"/>
    </location>
</feature>
<dbReference type="STRING" id="1618384.UW68_C0015G0033"/>
<evidence type="ECO:0000256" key="2">
    <source>
        <dbReference type="SAM" id="Phobius"/>
    </source>
</evidence>
<evidence type="ECO:0000313" key="4">
    <source>
        <dbReference type="Proteomes" id="UP000034835"/>
    </source>
</evidence>
<accession>A0A0G1JPB9</accession>
<dbReference type="AlphaFoldDB" id="A0A0G1JPB9"/>
<dbReference type="Proteomes" id="UP000034835">
    <property type="component" value="Unassembled WGS sequence"/>
</dbReference>
<keyword evidence="2" id="KW-0812">Transmembrane</keyword>
<reference evidence="3 4" key="1">
    <citation type="journal article" date="2015" name="Nature">
        <title>rRNA introns, odd ribosomes, and small enigmatic genomes across a large radiation of phyla.</title>
        <authorList>
            <person name="Brown C.T."/>
            <person name="Hug L.A."/>
            <person name="Thomas B.C."/>
            <person name="Sharon I."/>
            <person name="Castelle C.J."/>
            <person name="Singh A."/>
            <person name="Wilkins M.J."/>
            <person name="Williams K.H."/>
            <person name="Banfield J.F."/>
        </authorList>
    </citation>
    <scope>NUCLEOTIDE SEQUENCE [LARGE SCALE GENOMIC DNA]</scope>
</reference>
<feature type="transmembrane region" description="Helical" evidence="2">
    <location>
        <begin position="12"/>
        <end position="31"/>
    </location>
</feature>
<evidence type="ECO:0000256" key="1">
    <source>
        <dbReference type="SAM" id="MobiDB-lite"/>
    </source>
</evidence>
<evidence type="ECO:0000313" key="3">
    <source>
        <dbReference type="EMBL" id="KKT73205.1"/>
    </source>
</evidence>